<comment type="subcellular location">
    <subcellularLocation>
        <location evidence="1">Cytoplasm</location>
        <location evidence="1">Cytoskeleton</location>
        <location evidence="1">Microtubule organizing center</location>
        <location evidence="1">Centrosome</location>
        <location evidence="1">Centriole</location>
    </subcellularLocation>
    <subcellularLocation>
        <location evidence="2">Cytoplasm</location>
        <location evidence="2">Cytoskeleton</location>
        <location evidence="2">Spindle</location>
    </subcellularLocation>
</comment>
<dbReference type="GO" id="GO:0051301">
    <property type="term" value="P:cell division"/>
    <property type="evidence" value="ECO:0007669"/>
    <property type="project" value="UniProtKB-KW"/>
</dbReference>
<evidence type="ECO:0000256" key="1">
    <source>
        <dbReference type="ARBA" id="ARBA00004114"/>
    </source>
</evidence>
<dbReference type="GO" id="GO:0090307">
    <property type="term" value="P:mitotic spindle assembly"/>
    <property type="evidence" value="ECO:0007669"/>
    <property type="project" value="InterPro"/>
</dbReference>
<feature type="compositionally biased region" description="Polar residues" evidence="12">
    <location>
        <begin position="600"/>
        <end position="618"/>
    </location>
</feature>
<evidence type="ECO:0000313" key="13">
    <source>
        <dbReference type="EMBL" id="OWF34838.1"/>
    </source>
</evidence>
<dbReference type="Proteomes" id="UP000242188">
    <property type="component" value="Unassembled WGS sequence"/>
</dbReference>
<evidence type="ECO:0000313" key="14">
    <source>
        <dbReference type="Proteomes" id="UP000242188"/>
    </source>
</evidence>
<dbReference type="GO" id="GO:0046599">
    <property type="term" value="P:regulation of centriole replication"/>
    <property type="evidence" value="ECO:0007669"/>
    <property type="project" value="TreeGrafter"/>
</dbReference>
<evidence type="ECO:0000256" key="11">
    <source>
        <dbReference type="SAM" id="Coils"/>
    </source>
</evidence>
<feature type="region of interest" description="Disordered" evidence="12">
    <location>
        <begin position="686"/>
        <end position="705"/>
    </location>
</feature>
<dbReference type="GO" id="GO:0005814">
    <property type="term" value="C:centriole"/>
    <property type="evidence" value="ECO:0007669"/>
    <property type="project" value="UniProtKB-SubCell"/>
</dbReference>
<dbReference type="InterPro" id="IPR031387">
    <property type="entry name" value="SPICE1"/>
</dbReference>
<sequence length="826" mass="90023">MASMEAGALSFLSCVSIISRQDTVNDLTTLKATPDEIVYRKVSHQSKYALATRLQTQKDLQQKKKKAADLSISNAEARQLAIMKEVLYDQQQFQNAISKSDKMMASVKDMFGDDPRRFAGFPNVTAAPDPDGVDRTASLYADHPDIKTRMEALSRSLMDGSALNDFETDSDDEAVAPEPISYQPQMNMERFEKFLAHEEKNNTLSTISGQAQISQLAQGPIQSTQIQDTTSLQTSLGSACETPKRNPNESVSILKTPRSAINDTKKIKRTRKRVTPAKSPQHNNTSAFNLTDLRKVLENLQDEIAGFEKQTGHRAPAEKHRQETFSGYTLSLVDSVTKLSRYLKENDLRLKAETIVREQLMQDVSQLAALIDALTSDIILTQDESAKLKNEFSKYKLETQSEIQHLKTVLRKAGLMEEEAVLRTPPRGVAPPQPSIIDSDEDAKQPQELSAIPNHVQSASAAVLLSPPVRKSYLQKDEEPADTQPHSVGQPVPVNLPDYNSSFPVGGPKFMHGPVSSDPSRASSVNSQSHSEPNQLSNGPGLQPTSGVSVTTSTMPYSVHQVNSGPSQAQSDPMGPQQFQGAPWYPQSQFLQSLPPGNPPQSMASSQKQSLTGSSKQGYSIAHPLASYPGRQGPPSMQGQPNFANNAARVAVPRPSPLVQSNVEVSFHDSGRPSVQVPEHSAIRPGLAQSMGGQPGMLYPAGGQFSQSGGIGGSGLYQSVSQGGRLEGSGQDKGQLAHTSGLPAPPSYNSKDILAAQILELNKQHEEAQVRLQVLMQQQQNQHHEHLDQHHILQETDSELRAAIVLGQRQPQQVDIQCTGLLHKNS</sequence>
<dbReference type="PANTHER" id="PTHR31167:SF3">
    <property type="entry name" value="SPINDLE AND CENTRIOLE-ASSOCIATED PROTEIN 1"/>
    <property type="match status" value="1"/>
</dbReference>
<dbReference type="GO" id="GO:0005819">
    <property type="term" value="C:spindle"/>
    <property type="evidence" value="ECO:0007669"/>
    <property type="project" value="UniProtKB-SubCell"/>
</dbReference>
<gene>
    <name evidence="13" type="ORF">KP79_PYT08527</name>
</gene>
<keyword evidence="9" id="KW-0131">Cell cycle</keyword>
<evidence type="ECO:0000256" key="8">
    <source>
        <dbReference type="ARBA" id="ARBA00023212"/>
    </source>
</evidence>
<evidence type="ECO:0000256" key="4">
    <source>
        <dbReference type="ARBA" id="ARBA00022490"/>
    </source>
</evidence>
<comment type="caution">
    <text evidence="13">The sequence shown here is derived from an EMBL/GenBank/DDBJ whole genome shotgun (WGS) entry which is preliminary data.</text>
</comment>
<feature type="region of interest" description="Disordered" evidence="12">
    <location>
        <begin position="425"/>
        <end position="447"/>
    </location>
</feature>
<evidence type="ECO:0000256" key="9">
    <source>
        <dbReference type="ARBA" id="ARBA00023306"/>
    </source>
</evidence>
<keyword evidence="4" id="KW-0963">Cytoplasm</keyword>
<dbReference type="GO" id="GO:0005813">
    <property type="term" value="C:centrosome"/>
    <property type="evidence" value="ECO:0007669"/>
    <property type="project" value="TreeGrafter"/>
</dbReference>
<evidence type="ECO:0000256" key="6">
    <source>
        <dbReference type="ARBA" id="ARBA00022776"/>
    </source>
</evidence>
<dbReference type="STRING" id="6573.A0A210PEC8"/>
<feature type="region of interest" description="Disordered" evidence="12">
    <location>
        <begin position="475"/>
        <end position="643"/>
    </location>
</feature>
<keyword evidence="5" id="KW-0132">Cell division</keyword>
<feature type="coiled-coil region" evidence="11">
    <location>
        <begin position="751"/>
        <end position="782"/>
    </location>
</feature>
<evidence type="ECO:0000256" key="2">
    <source>
        <dbReference type="ARBA" id="ARBA00004186"/>
    </source>
</evidence>
<organism evidence="13 14">
    <name type="scientific">Mizuhopecten yessoensis</name>
    <name type="common">Japanese scallop</name>
    <name type="synonym">Patinopecten yessoensis</name>
    <dbReference type="NCBI Taxonomy" id="6573"/>
    <lineage>
        <taxon>Eukaryota</taxon>
        <taxon>Metazoa</taxon>
        <taxon>Spiralia</taxon>
        <taxon>Lophotrochozoa</taxon>
        <taxon>Mollusca</taxon>
        <taxon>Bivalvia</taxon>
        <taxon>Autobranchia</taxon>
        <taxon>Pteriomorphia</taxon>
        <taxon>Pectinida</taxon>
        <taxon>Pectinoidea</taxon>
        <taxon>Pectinidae</taxon>
        <taxon>Mizuhopecten</taxon>
    </lineage>
</organism>
<proteinExistence type="predicted"/>
<feature type="coiled-coil region" evidence="11">
    <location>
        <begin position="357"/>
        <end position="391"/>
    </location>
</feature>
<evidence type="ECO:0000256" key="3">
    <source>
        <dbReference type="ARBA" id="ARBA00018313"/>
    </source>
</evidence>
<dbReference type="GO" id="GO:0051310">
    <property type="term" value="P:metaphase chromosome alignment"/>
    <property type="evidence" value="ECO:0007669"/>
    <property type="project" value="TreeGrafter"/>
</dbReference>
<dbReference type="OrthoDB" id="6361178at2759"/>
<evidence type="ECO:0000256" key="7">
    <source>
        <dbReference type="ARBA" id="ARBA00023054"/>
    </source>
</evidence>
<dbReference type="PANTHER" id="PTHR31167">
    <property type="entry name" value="SPINDLE AND CENTRIOLE ASSOCIATED PROTEIN 1 SPICE1"/>
    <property type="match status" value="1"/>
</dbReference>
<accession>A0A210PEC8</accession>
<dbReference type="Pfam" id="PF15678">
    <property type="entry name" value="SPICE"/>
    <property type="match status" value="1"/>
</dbReference>
<name>A0A210PEC8_MIZYE</name>
<dbReference type="AlphaFoldDB" id="A0A210PEC8"/>
<keyword evidence="8" id="KW-0206">Cytoskeleton</keyword>
<keyword evidence="14" id="KW-1185">Reference proteome</keyword>
<reference evidence="13 14" key="1">
    <citation type="journal article" date="2017" name="Nat. Ecol. Evol.">
        <title>Scallop genome provides insights into evolution of bilaterian karyotype and development.</title>
        <authorList>
            <person name="Wang S."/>
            <person name="Zhang J."/>
            <person name="Jiao W."/>
            <person name="Li J."/>
            <person name="Xun X."/>
            <person name="Sun Y."/>
            <person name="Guo X."/>
            <person name="Huan P."/>
            <person name="Dong B."/>
            <person name="Zhang L."/>
            <person name="Hu X."/>
            <person name="Sun X."/>
            <person name="Wang J."/>
            <person name="Zhao C."/>
            <person name="Wang Y."/>
            <person name="Wang D."/>
            <person name="Huang X."/>
            <person name="Wang R."/>
            <person name="Lv J."/>
            <person name="Li Y."/>
            <person name="Zhang Z."/>
            <person name="Liu B."/>
            <person name="Lu W."/>
            <person name="Hui Y."/>
            <person name="Liang J."/>
            <person name="Zhou Z."/>
            <person name="Hou R."/>
            <person name="Li X."/>
            <person name="Liu Y."/>
            <person name="Li H."/>
            <person name="Ning X."/>
            <person name="Lin Y."/>
            <person name="Zhao L."/>
            <person name="Xing Q."/>
            <person name="Dou J."/>
            <person name="Li Y."/>
            <person name="Mao J."/>
            <person name="Guo H."/>
            <person name="Dou H."/>
            <person name="Li T."/>
            <person name="Mu C."/>
            <person name="Jiang W."/>
            <person name="Fu Q."/>
            <person name="Fu X."/>
            <person name="Miao Y."/>
            <person name="Liu J."/>
            <person name="Yu Q."/>
            <person name="Li R."/>
            <person name="Liao H."/>
            <person name="Li X."/>
            <person name="Kong Y."/>
            <person name="Jiang Z."/>
            <person name="Chourrout D."/>
            <person name="Li R."/>
            <person name="Bao Z."/>
        </authorList>
    </citation>
    <scope>NUCLEOTIDE SEQUENCE [LARGE SCALE GENOMIC DNA]</scope>
    <source>
        <strain evidence="13 14">PY_sf001</strain>
    </source>
</reference>
<feature type="region of interest" description="Disordered" evidence="12">
    <location>
        <begin position="713"/>
        <end position="748"/>
    </location>
</feature>
<dbReference type="EMBL" id="NEDP02076749">
    <property type="protein sequence ID" value="OWF34838.1"/>
    <property type="molecule type" value="Genomic_DNA"/>
</dbReference>
<evidence type="ECO:0000256" key="12">
    <source>
        <dbReference type="SAM" id="MobiDB-lite"/>
    </source>
</evidence>
<evidence type="ECO:0000256" key="5">
    <source>
        <dbReference type="ARBA" id="ARBA00022618"/>
    </source>
</evidence>
<keyword evidence="7 11" id="KW-0175">Coiled coil</keyword>
<feature type="compositionally biased region" description="Polar residues" evidence="12">
    <location>
        <begin position="517"/>
        <end position="571"/>
    </location>
</feature>
<evidence type="ECO:0000256" key="10">
    <source>
        <dbReference type="ARBA" id="ARBA00030722"/>
    </source>
</evidence>
<protein>
    <recommendedName>
        <fullName evidence="3">Spindle and centriole-associated protein 1</fullName>
    </recommendedName>
    <alternativeName>
        <fullName evidence="10">Coiled-coil domain-containing protein 52</fullName>
    </alternativeName>
</protein>
<keyword evidence="6" id="KW-0498">Mitosis</keyword>